<protein>
    <submittedName>
        <fullName evidence="3">Cell wall-associated protease</fullName>
        <ecNumber evidence="3">3.4.21.-</ecNumber>
    </submittedName>
</protein>
<accession>A0A5C0WF93</accession>
<dbReference type="InterPro" id="IPR013783">
    <property type="entry name" value="Ig-like_fold"/>
</dbReference>
<evidence type="ECO:0000313" key="4">
    <source>
        <dbReference type="Proteomes" id="UP000325032"/>
    </source>
</evidence>
<proteinExistence type="predicted"/>
<dbReference type="GO" id="GO:0008233">
    <property type="term" value="F:peptidase activity"/>
    <property type="evidence" value="ECO:0007669"/>
    <property type="project" value="UniProtKB-KW"/>
</dbReference>
<dbReference type="Proteomes" id="UP000325032">
    <property type="component" value="Chromosome"/>
</dbReference>
<evidence type="ECO:0000259" key="1">
    <source>
        <dbReference type="Pfam" id="PF04151"/>
    </source>
</evidence>
<gene>
    <name evidence="3" type="primary">wprA_1</name>
    <name evidence="3" type="ORF">FX981_01012</name>
</gene>
<sequence>MSSGVSINGELKSKSSMNRYNFTTNADGEVYIRLDKASASFSITLYDSKGNKIDSNESSFPGEALVIDNKLKKGNYYIEVMPSEWEGVTKGTYQLKATYPGAFKRNLTTFEPNDTFETSMKVSNGTYYKSTIDSEIDKDVYQFTSNKDGELYLTLDQETSELEVTVYNENKNEIVSDYTWNAGENIVIHENIKKGTYYVKIKPYTSNWEGISNAKYRLKLTYPGSFKRDLNTYEPNDTFETASPLISNQYYKSKHESDLDRDVYQFSTVKDGKVKINLDKITEGASIALYDKNGNEITREYLPDIFGTSPVIDLNLKKGKYYIVVEPRHWDGVSSQTYRLKASYPDKTPSINTVTDQSTNIVGNAETNAKVFAYIGQKKLGSTNAKKGKYSIKIPKQKAGTLITVYLVDSNGARSGSKTIKVLDRTPPAIPSVNKITKNTTVITGKGEKYATVYVYHKNKKLGTAKLNKNGQFKVKIKKQKKNALITVYLKDAAGNKSKSKVVKVY</sequence>
<evidence type="ECO:0000313" key="3">
    <source>
        <dbReference type="EMBL" id="QEK62820.1"/>
    </source>
</evidence>
<organism evidence="3 4">
    <name type="scientific">Bacillus safensis</name>
    <dbReference type="NCBI Taxonomy" id="561879"/>
    <lineage>
        <taxon>Bacteria</taxon>
        <taxon>Bacillati</taxon>
        <taxon>Bacillota</taxon>
        <taxon>Bacilli</taxon>
        <taxon>Bacillales</taxon>
        <taxon>Bacillaceae</taxon>
        <taxon>Bacillus</taxon>
    </lineage>
</organism>
<dbReference type="AlphaFoldDB" id="A0A5C0WF93"/>
<dbReference type="SUPFAM" id="SSF89260">
    <property type="entry name" value="Collagen-binding domain"/>
    <property type="match status" value="3"/>
</dbReference>
<dbReference type="InterPro" id="IPR041498">
    <property type="entry name" value="Big_6"/>
</dbReference>
<feature type="domain" description="Peptidase C-terminal archaeal/bacterial" evidence="1">
    <location>
        <begin position="260"/>
        <end position="326"/>
    </location>
</feature>
<dbReference type="GO" id="GO:0006508">
    <property type="term" value="P:proteolysis"/>
    <property type="evidence" value="ECO:0007669"/>
    <property type="project" value="UniProtKB-KW"/>
</dbReference>
<dbReference type="Pfam" id="PF04151">
    <property type="entry name" value="PPC"/>
    <property type="match status" value="2"/>
</dbReference>
<dbReference type="InterPro" id="IPR007280">
    <property type="entry name" value="Peptidase_C_arc/bac"/>
</dbReference>
<reference evidence="3 4" key="1">
    <citation type="journal article" date="2018" name="Plant Biotechnol. Rep.">
        <title>Diversity and antifungal activity of endophytic bacteria associated with Panax ginseng seedlings.</title>
        <authorList>
            <person name="Park J.M."/>
            <person name="Hong C.E."/>
            <person name="Jo S.H."/>
        </authorList>
    </citation>
    <scope>NUCLEOTIDE SEQUENCE [LARGE SCALE GENOMIC DNA]</scope>
    <source>
        <strain evidence="3 4">PgKB20</strain>
    </source>
</reference>
<dbReference type="Gene3D" id="2.60.40.10">
    <property type="entry name" value="Immunoglobulins"/>
    <property type="match status" value="2"/>
</dbReference>
<keyword evidence="4" id="KW-1185">Reference proteome</keyword>
<dbReference type="Pfam" id="PF17936">
    <property type="entry name" value="Big_6"/>
    <property type="match status" value="2"/>
</dbReference>
<keyword evidence="3" id="KW-0378">Hydrolase</keyword>
<dbReference type="Gene3D" id="2.60.120.380">
    <property type="match status" value="3"/>
</dbReference>
<feature type="domain" description="Peptidase C-terminal archaeal/bacterial" evidence="1">
    <location>
        <begin position="19"/>
        <end position="80"/>
    </location>
</feature>
<keyword evidence="3" id="KW-0645">Protease</keyword>
<feature type="domain" description="Bacterial Ig" evidence="2">
    <location>
        <begin position="428"/>
        <end position="504"/>
    </location>
</feature>
<dbReference type="NCBIfam" id="NF033510">
    <property type="entry name" value="Ca_tandemer"/>
    <property type="match status" value="1"/>
</dbReference>
<dbReference type="EC" id="3.4.21.-" evidence="3"/>
<evidence type="ECO:0000259" key="2">
    <source>
        <dbReference type="Pfam" id="PF17936"/>
    </source>
</evidence>
<feature type="domain" description="Bacterial Ig" evidence="2">
    <location>
        <begin position="348"/>
        <end position="424"/>
    </location>
</feature>
<dbReference type="EMBL" id="CP043404">
    <property type="protein sequence ID" value="QEK62820.1"/>
    <property type="molecule type" value="Genomic_DNA"/>
</dbReference>
<name>A0A5C0WF93_BACIA</name>